<dbReference type="AlphaFoldDB" id="X1Q555"/>
<dbReference type="EMBL" id="BARV01041343">
    <property type="protein sequence ID" value="GAI49871.1"/>
    <property type="molecule type" value="Genomic_DNA"/>
</dbReference>
<organism evidence="1">
    <name type="scientific">marine sediment metagenome</name>
    <dbReference type="NCBI Taxonomy" id="412755"/>
    <lineage>
        <taxon>unclassified sequences</taxon>
        <taxon>metagenomes</taxon>
        <taxon>ecological metagenomes</taxon>
    </lineage>
</organism>
<proteinExistence type="predicted"/>
<protein>
    <submittedName>
        <fullName evidence="1">Uncharacterized protein</fullName>
    </submittedName>
</protein>
<comment type="caution">
    <text evidence="1">The sequence shown here is derived from an EMBL/GenBank/DDBJ whole genome shotgun (WGS) entry which is preliminary data.</text>
</comment>
<evidence type="ECO:0000313" key="1">
    <source>
        <dbReference type="EMBL" id="GAI49871.1"/>
    </source>
</evidence>
<gene>
    <name evidence="1" type="ORF">S06H3_62627</name>
</gene>
<accession>X1Q555</accession>
<feature type="non-terminal residue" evidence="1">
    <location>
        <position position="1"/>
    </location>
</feature>
<reference evidence="1" key="1">
    <citation type="journal article" date="2014" name="Front. Microbiol.">
        <title>High frequency of phylogenetically diverse reductive dehalogenase-homologous genes in deep subseafloor sedimentary metagenomes.</title>
        <authorList>
            <person name="Kawai M."/>
            <person name="Futagami T."/>
            <person name="Toyoda A."/>
            <person name="Takaki Y."/>
            <person name="Nishi S."/>
            <person name="Hori S."/>
            <person name="Arai W."/>
            <person name="Tsubouchi T."/>
            <person name="Morono Y."/>
            <person name="Uchiyama I."/>
            <person name="Ito T."/>
            <person name="Fujiyama A."/>
            <person name="Inagaki F."/>
            <person name="Takami H."/>
        </authorList>
    </citation>
    <scope>NUCLEOTIDE SEQUENCE</scope>
    <source>
        <strain evidence="1">Expedition CK06-06</strain>
    </source>
</reference>
<name>X1Q555_9ZZZZ</name>
<sequence length="48" mass="5491">DSKVIGPSVNICFSNKNKLYSFGIYWGPDEKEECIGRFDEFLETVSID</sequence>